<sequence>MSKTYGPKPNCFTLDDGERYYKKIQDLGCAVSYINSNIMLVKANEVEEIFEGQEEKYRSGGGGPSIVRPDPASLMKNKGAAPWMSQQVTSGSHHLESVPCSTPAAHARGHLKNGNTPMRLMTWTPTKECSRTPKTS</sequence>
<feature type="region of interest" description="Disordered" evidence="1">
    <location>
        <begin position="54"/>
        <end position="73"/>
    </location>
</feature>
<evidence type="ECO:0000313" key="2">
    <source>
        <dbReference type="Proteomes" id="UP000887574"/>
    </source>
</evidence>
<dbReference type="AlphaFoldDB" id="A0A915CYI8"/>
<dbReference type="WBParaSite" id="jg13938">
    <property type="protein sequence ID" value="jg13938"/>
    <property type="gene ID" value="jg13938"/>
</dbReference>
<keyword evidence="2" id="KW-1185">Reference proteome</keyword>
<reference evidence="3" key="1">
    <citation type="submission" date="2022-11" db="UniProtKB">
        <authorList>
            <consortium name="WormBaseParasite"/>
        </authorList>
    </citation>
    <scope>IDENTIFICATION</scope>
</reference>
<proteinExistence type="predicted"/>
<dbReference type="Proteomes" id="UP000887574">
    <property type="component" value="Unplaced"/>
</dbReference>
<protein>
    <submittedName>
        <fullName evidence="3">Uncharacterized protein</fullName>
    </submittedName>
</protein>
<name>A0A915CYI8_9BILA</name>
<feature type="region of interest" description="Disordered" evidence="1">
    <location>
        <begin position="87"/>
        <end position="120"/>
    </location>
</feature>
<evidence type="ECO:0000313" key="3">
    <source>
        <dbReference type="WBParaSite" id="jg13938"/>
    </source>
</evidence>
<organism evidence="2 3">
    <name type="scientific">Ditylenchus dipsaci</name>
    <dbReference type="NCBI Taxonomy" id="166011"/>
    <lineage>
        <taxon>Eukaryota</taxon>
        <taxon>Metazoa</taxon>
        <taxon>Ecdysozoa</taxon>
        <taxon>Nematoda</taxon>
        <taxon>Chromadorea</taxon>
        <taxon>Rhabditida</taxon>
        <taxon>Tylenchina</taxon>
        <taxon>Tylenchomorpha</taxon>
        <taxon>Sphaerularioidea</taxon>
        <taxon>Anguinidae</taxon>
        <taxon>Anguininae</taxon>
        <taxon>Ditylenchus</taxon>
    </lineage>
</organism>
<evidence type="ECO:0000256" key="1">
    <source>
        <dbReference type="SAM" id="MobiDB-lite"/>
    </source>
</evidence>
<accession>A0A915CYI8</accession>